<dbReference type="GO" id="GO:0003924">
    <property type="term" value="F:GTPase activity"/>
    <property type="evidence" value="ECO:0007669"/>
    <property type="project" value="InterPro"/>
</dbReference>
<proteinExistence type="predicted"/>
<keyword evidence="4" id="KW-1185">Reference proteome</keyword>
<dbReference type="GO" id="GO:0016020">
    <property type="term" value="C:membrane"/>
    <property type="evidence" value="ECO:0007669"/>
    <property type="project" value="InterPro"/>
</dbReference>
<evidence type="ECO:0000256" key="1">
    <source>
        <dbReference type="ARBA" id="ARBA00022741"/>
    </source>
</evidence>
<dbReference type="Gene3D" id="3.40.50.300">
    <property type="entry name" value="P-loop containing nucleotide triphosphate hydrolases"/>
    <property type="match status" value="1"/>
</dbReference>
<dbReference type="AlphaFoldDB" id="A0A428P253"/>
<keyword evidence="2" id="KW-0342">GTP-binding</keyword>
<dbReference type="SMART" id="SM00175">
    <property type="entry name" value="RAB"/>
    <property type="match status" value="1"/>
</dbReference>
<keyword evidence="1" id="KW-0547">Nucleotide-binding</keyword>
<dbReference type="Pfam" id="PF00071">
    <property type="entry name" value="Ras"/>
    <property type="match status" value="1"/>
</dbReference>
<dbReference type="PROSITE" id="PS51419">
    <property type="entry name" value="RAB"/>
    <property type="match status" value="1"/>
</dbReference>
<dbReference type="InterPro" id="IPR001806">
    <property type="entry name" value="Small_GTPase"/>
</dbReference>
<dbReference type="EMBL" id="NKCI01000224">
    <property type="protein sequence ID" value="RSL47096.1"/>
    <property type="molecule type" value="Genomic_DNA"/>
</dbReference>
<dbReference type="Proteomes" id="UP000288168">
    <property type="component" value="Unassembled WGS sequence"/>
</dbReference>
<dbReference type="PROSITE" id="PS51421">
    <property type="entry name" value="RAS"/>
    <property type="match status" value="1"/>
</dbReference>
<evidence type="ECO:0008006" key="5">
    <source>
        <dbReference type="Google" id="ProtNLM"/>
    </source>
</evidence>
<reference evidence="3 4" key="1">
    <citation type="submission" date="2017-06" db="EMBL/GenBank/DDBJ databases">
        <title>Comparative genomic analysis of Ambrosia Fusariam Clade fungi.</title>
        <authorList>
            <person name="Stajich J.E."/>
            <person name="Carrillo J."/>
            <person name="Kijimoto T."/>
            <person name="Eskalen A."/>
            <person name="O'Donnell K."/>
            <person name="Kasson M."/>
        </authorList>
    </citation>
    <scope>NUCLEOTIDE SEQUENCE [LARGE SCALE GENOMIC DNA]</scope>
    <source>
        <strain evidence="3 4">NRRL62584</strain>
    </source>
</reference>
<protein>
    <recommendedName>
        <fullName evidence="5">F-box domain-containing protein</fullName>
    </recommendedName>
</protein>
<dbReference type="SUPFAM" id="SSF52540">
    <property type="entry name" value="P-loop containing nucleoside triphosphate hydrolases"/>
    <property type="match status" value="1"/>
</dbReference>
<evidence type="ECO:0000256" key="2">
    <source>
        <dbReference type="ARBA" id="ARBA00023134"/>
    </source>
</evidence>
<dbReference type="OrthoDB" id="4358152at2759"/>
<name>A0A428P253_9HYPO</name>
<dbReference type="PANTHER" id="PTHR24070">
    <property type="entry name" value="RAS, DI-RAS, AND RHEB FAMILY MEMBERS OF SMALL GTPASE SUPERFAMILY"/>
    <property type="match status" value="1"/>
</dbReference>
<organism evidence="3 4">
    <name type="scientific">Fusarium duplospermum</name>
    <dbReference type="NCBI Taxonomy" id="1325734"/>
    <lineage>
        <taxon>Eukaryota</taxon>
        <taxon>Fungi</taxon>
        <taxon>Dikarya</taxon>
        <taxon>Ascomycota</taxon>
        <taxon>Pezizomycotina</taxon>
        <taxon>Sordariomycetes</taxon>
        <taxon>Hypocreomycetidae</taxon>
        <taxon>Hypocreales</taxon>
        <taxon>Nectriaceae</taxon>
        <taxon>Fusarium</taxon>
        <taxon>Fusarium solani species complex</taxon>
    </lineage>
</organism>
<dbReference type="InterPro" id="IPR020849">
    <property type="entry name" value="Small_GTPase_Ras-type"/>
</dbReference>
<dbReference type="InterPro" id="IPR027417">
    <property type="entry name" value="P-loop_NTPase"/>
</dbReference>
<dbReference type="GO" id="GO:0005525">
    <property type="term" value="F:GTP binding"/>
    <property type="evidence" value="ECO:0007669"/>
    <property type="project" value="UniProtKB-KW"/>
</dbReference>
<sequence>MIESVSAEQKAAVREYLSGPVDCKKNKVNIYLLGAMSTGRMCIMNRIAYDAYITQFDPTENYQRQMQVSVQGQMVMLELEWLSCDPLSDYRALIENLLRTKESFILVYDVLRRRGFEQLKSWHAELLAPMANEKPLFLFANKADKPREEWAVSEDEGESFASLPKQAGSLELLPPEILLPIVTSISGLDTLWDLLRASPQVWRLFHSHALAITEGILSGPNSILPPKIQELIRGVILARSEALPFRDLAEFQVQFLRGVIPLFQPNDATFAALGPELLSKTTVSVAVLRSIVATAHQISALSQACLASYLRRLRDPSFRPLHAFDPIPYYTHGYGPNDDWVAAWDRQFVGTPAKVVDAGQPTWVEEMRVLRAMWIIQLVGEVHRLAHYETDTMGWPVHDVEMLSHMDPADLVDRPDGPPNKAEEVRSAMHYLATLGDATMDVYHRLPRPPSYSASTRWTTALPKRKEVLWNVWGYRRNGEIHPLRNGSSIPEGGTPIKRPMLNDHYQWGQTEEALQRESSGMTSFRLLTIGAANDSPIPGVKFDSFRPLGFAFWDQWRMHLLGLTFGITGKIYTPEFYFFAWESILPPDEVASLKDELRKQGRTLHSTS</sequence>
<evidence type="ECO:0000313" key="4">
    <source>
        <dbReference type="Proteomes" id="UP000288168"/>
    </source>
</evidence>
<comment type="caution">
    <text evidence="3">The sequence shown here is derived from an EMBL/GenBank/DDBJ whole genome shotgun (WGS) entry which is preliminary data.</text>
</comment>
<gene>
    <name evidence="3" type="ORF">CEP54_013571</name>
</gene>
<dbReference type="GO" id="GO:0007165">
    <property type="term" value="P:signal transduction"/>
    <property type="evidence" value="ECO:0007669"/>
    <property type="project" value="InterPro"/>
</dbReference>
<accession>A0A428P253</accession>
<evidence type="ECO:0000313" key="3">
    <source>
        <dbReference type="EMBL" id="RSL47096.1"/>
    </source>
</evidence>
<dbReference type="SMART" id="SM00173">
    <property type="entry name" value="RAS"/>
    <property type="match status" value="1"/>
</dbReference>
<dbReference type="STRING" id="1325734.A0A428P253"/>